<evidence type="ECO:0000313" key="4">
    <source>
        <dbReference type="Proteomes" id="UP001578633"/>
    </source>
</evidence>
<reference evidence="3 4" key="1">
    <citation type="submission" date="2024-09" db="EMBL/GenBank/DDBJ databases">
        <title>T2T genomes of carrot and Alternaria dauci and their utility for understanding host-pathogen interaction during carrot leaf blight disease.</title>
        <authorList>
            <person name="Liu W."/>
            <person name="Xu S."/>
            <person name="Ou C."/>
            <person name="Liu X."/>
            <person name="Zhuang F."/>
            <person name="Deng X.W."/>
        </authorList>
    </citation>
    <scope>NUCLEOTIDE SEQUENCE [LARGE SCALE GENOMIC DNA]</scope>
    <source>
        <strain evidence="3 4">A2016</strain>
    </source>
</reference>
<feature type="domain" description="Clr5" evidence="2">
    <location>
        <begin position="17"/>
        <end position="69"/>
    </location>
</feature>
<name>A0ABR3UDD1_9PLEO</name>
<comment type="caution">
    <text evidence="3">The sequence shown here is derived from an EMBL/GenBank/DDBJ whole genome shotgun (WGS) entry which is preliminary data.</text>
</comment>
<dbReference type="RefSeq" id="XP_069305092.1">
    <property type="nucleotide sequence ID" value="XM_069454129.1"/>
</dbReference>
<dbReference type="GeneID" id="96088251"/>
<feature type="compositionally biased region" description="Polar residues" evidence="1">
    <location>
        <begin position="172"/>
        <end position="181"/>
    </location>
</feature>
<evidence type="ECO:0000259" key="2">
    <source>
        <dbReference type="Pfam" id="PF14420"/>
    </source>
</evidence>
<accession>A0ABR3UDD1</accession>
<dbReference type="Pfam" id="PF14420">
    <property type="entry name" value="Clr5"/>
    <property type="match status" value="1"/>
</dbReference>
<protein>
    <recommendedName>
        <fullName evidence="2">Clr5 domain-containing protein</fullName>
    </recommendedName>
</protein>
<dbReference type="PANTHER" id="PTHR38788">
    <property type="entry name" value="CLR5 DOMAIN-CONTAINING PROTEIN"/>
    <property type="match status" value="1"/>
</dbReference>
<evidence type="ECO:0000256" key="1">
    <source>
        <dbReference type="SAM" id="MobiDB-lite"/>
    </source>
</evidence>
<sequence>MLSASRVLAERIDDGIWEQYRNNIRELYISEDRTLDGHEGVMDIMTKRYGFSPTKSQYQSKLAAWAVRKKITNKEWNTILPRIQERTQRGRQTEVMFNGIRVDEKRIERELDRRRSNSSMCRQFLQEPQTPPGFAIGSPPCSTDTSSDVVMQDVESPSTSSVSDRPGEATLGLNTGQNRPGQQLFQSDVLSHGLEEQTAAKTMKSIWGWWEGNQFLAFPTAHSETYGVENRDPVTFELSQSPYEVQDEAAFLKNYTCCGFVIESLHDLLNHFEATHATSEPKLVHSESLDKYEEAFRRGSPFYRASRHETIAQRIEPEGVQGGAVLIDYSDM</sequence>
<evidence type="ECO:0000313" key="3">
    <source>
        <dbReference type="EMBL" id="KAL1794508.1"/>
    </source>
</evidence>
<keyword evidence="4" id="KW-1185">Reference proteome</keyword>
<dbReference type="EMBL" id="JBHGVX010000007">
    <property type="protein sequence ID" value="KAL1794508.1"/>
    <property type="molecule type" value="Genomic_DNA"/>
</dbReference>
<feature type="compositionally biased region" description="Polar residues" evidence="1">
    <location>
        <begin position="140"/>
        <end position="163"/>
    </location>
</feature>
<feature type="region of interest" description="Disordered" evidence="1">
    <location>
        <begin position="126"/>
        <end position="181"/>
    </location>
</feature>
<gene>
    <name evidence="3" type="ORF">ACET3X_007929</name>
</gene>
<dbReference type="Proteomes" id="UP001578633">
    <property type="component" value="Chromosome 7"/>
</dbReference>
<organism evidence="3 4">
    <name type="scientific">Alternaria dauci</name>
    <dbReference type="NCBI Taxonomy" id="48095"/>
    <lineage>
        <taxon>Eukaryota</taxon>
        <taxon>Fungi</taxon>
        <taxon>Dikarya</taxon>
        <taxon>Ascomycota</taxon>
        <taxon>Pezizomycotina</taxon>
        <taxon>Dothideomycetes</taxon>
        <taxon>Pleosporomycetidae</taxon>
        <taxon>Pleosporales</taxon>
        <taxon>Pleosporineae</taxon>
        <taxon>Pleosporaceae</taxon>
        <taxon>Alternaria</taxon>
        <taxon>Alternaria sect. Porri</taxon>
    </lineage>
</organism>
<dbReference type="PANTHER" id="PTHR38788:SF3">
    <property type="entry name" value="CLR5 DOMAIN-CONTAINING PROTEIN"/>
    <property type="match status" value="1"/>
</dbReference>
<dbReference type="InterPro" id="IPR025676">
    <property type="entry name" value="Clr5_dom"/>
</dbReference>
<proteinExistence type="predicted"/>